<name>A0A3S1AKK0_CHLFR</name>
<dbReference type="PROSITE" id="PS50983">
    <property type="entry name" value="FE_B12_PBP"/>
    <property type="match status" value="1"/>
</dbReference>
<dbReference type="EMBL" id="RSCJ01000008">
    <property type="protein sequence ID" value="RUR82994.1"/>
    <property type="molecule type" value="Genomic_DNA"/>
</dbReference>
<evidence type="ECO:0000259" key="1">
    <source>
        <dbReference type="PROSITE" id="PS50983"/>
    </source>
</evidence>
<evidence type="ECO:0000313" key="2">
    <source>
        <dbReference type="EMBL" id="RUR82994.1"/>
    </source>
</evidence>
<evidence type="ECO:0000313" key="3">
    <source>
        <dbReference type="Proteomes" id="UP000268857"/>
    </source>
</evidence>
<dbReference type="Proteomes" id="UP000268857">
    <property type="component" value="Unassembled WGS sequence"/>
</dbReference>
<keyword evidence="3" id="KW-1185">Reference proteome</keyword>
<proteinExistence type="predicted"/>
<gene>
    <name evidence="2" type="ORF">PCC6912_23680</name>
</gene>
<dbReference type="AlphaFoldDB" id="A0A3S1AKK0"/>
<dbReference type="Gene3D" id="3.40.50.1980">
    <property type="entry name" value="Nitrogenase molybdenum iron protein domain"/>
    <property type="match status" value="1"/>
</dbReference>
<organism evidence="2 3">
    <name type="scientific">Chlorogloeopsis fritschii PCC 6912</name>
    <dbReference type="NCBI Taxonomy" id="211165"/>
    <lineage>
        <taxon>Bacteria</taxon>
        <taxon>Bacillati</taxon>
        <taxon>Cyanobacteriota</taxon>
        <taxon>Cyanophyceae</taxon>
        <taxon>Nostocales</taxon>
        <taxon>Chlorogloeopsidaceae</taxon>
        <taxon>Chlorogloeopsis</taxon>
    </lineage>
</organism>
<reference evidence="2 3" key="1">
    <citation type="journal article" date="2019" name="Genome Biol. Evol.">
        <title>Day and night: Metabolic profiles and evolutionary relationships of six axenic non-marine cyanobacteria.</title>
        <authorList>
            <person name="Will S.E."/>
            <person name="Henke P."/>
            <person name="Boedeker C."/>
            <person name="Huang S."/>
            <person name="Brinkmann H."/>
            <person name="Rohde M."/>
            <person name="Jarek M."/>
            <person name="Friedl T."/>
            <person name="Seufert S."/>
            <person name="Schumacher M."/>
            <person name="Overmann J."/>
            <person name="Neumann-Schaal M."/>
            <person name="Petersen J."/>
        </authorList>
    </citation>
    <scope>NUCLEOTIDE SEQUENCE [LARGE SCALE GENOMIC DNA]</scope>
    <source>
        <strain evidence="2 3">PCC 6912</strain>
    </source>
</reference>
<feature type="domain" description="Fe/B12 periplasmic-binding" evidence="1">
    <location>
        <begin position="1"/>
        <end position="52"/>
    </location>
</feature>
<accession>A0A3S1AKK0</accession>
<comment type="caution">
    <text evidence="2">The sequence shown here is derived from an EMBL/GenBank/DDBJ whole genome shotgun (WGS) entry which is preliminary data.</text>
</comment>
<sequence>MLNKLKQSPLWSQLKVVQKNKVYVVGGHWHNQDIFAINAILDDLEKYFVNTPQTYD</sequence>
<dbReference type="InterPro" id="IPR002491">
    <property type="entry name" value="ABC_transptr_periplasmic_BD"/>
</dbReference>
<dbReference type="SUPFAM" id="SSF53807">
    <property type="entry name" value="Helical backbone' metal receptor"/>
    <property type="match status" value="1"/>
</dbReference>
<protein>
    <recommendedName>
        <fullName evidence="1">Fe/B12 periplasmic-binding domain-containing protein</fullName>
    </recommendedName>
</protein>